<feature type="signal peptide" evidence="1">
    <location>
        <begin position="1"/>
        <end position="21"/>
    </location>
</feature>
<protein>
    <recommendedName>
        <fullName evidence="4">Lipoprotein</fullName>
    </recommendedName>
</protein>
<keyword evidence="1" id="KW-0732">Signal</keyword>
<proteinExistence type="predicted"/>
<evidence type="ECO:0000313" key="2">
    <source>
        <dbReference type="EMBL" id="OOZ42733.1"/>
    </source>
</evidence>
<keyword evidence="3" id="KW-1185">Reference proteome</keyword>
<dbReference type="Proteomes" id="UP000190198">
    <property type="component" value="Unassembled WGS sequence"/>
</dbReference>
<gene>
    <name evidence="2" type="ORF">BOW52_01715</name>
</gene>
<evidence type="ECO:0000256" key="1">
    <source>
        <dbReference type="SAM" id="SignalP"/>
    </source>
</evidence>
<evidence type="ECO:0008006" key="4">
    <source>
        <dbReference type="Google" id="ProtNLM"/>
    </source>
</evidence>
<dbReference type="OrthoDB" id="9889207at2"/>
<evidence type="ECO:0000313" key="3">
    <source>
        <dbReference type="Proteomes" id="UP000190198"/>
    </source>
</evidence>
<dbReference type="RefSeq" id="WP_078476144.1">
    <property type="nucleotide sequence ID" value="NZ_MPRK01000015.1"/>
</dbReference>
<organism evidence="2 3">
    <name type="scientific">Solemya elarraichensis gill symbiont</name>
    <dbReference type="NCBI Taxonomy" id="1918949"/>
    <lineage>
        <taxon>Bacteria</taxon>
        <taxon>Pseudomonadati</taxon>
        <taxon>Pseudomonadota</taxon>
        <taxon>Gammaproteobacteria</taxon>
        <taxon>sulfur-oxidizing symbionts</taxon>
    </lineage>
</organism>
<comment type="caution">
    <text evidence="2">The sequence shown here is derived from an EMBL/GenBank/DDBJ whole genome shotgun (WGS) entry which is preliminary data.</text>
</comment>
<feature type="chain" id="PRO_5012006898" description="Lipoprotein" evidence="1">
    <location>
        <begin position="22"/>
        <end position="65"/>
    </location>
</feature>
<dbReference type="AlphaFoldDB" id="A0A1T2LCA4"/>
<name>A0A1T2LCA4_9GAMM</name>
<sequence>MKKYKLLIIPFFAAQLGGCFVGETAAFVVKAPFEVADAVIPGTAGDAVESTGETAAWVTDAIIPF</sequence>
<accession>A0A1T2LCA4</accession>
<dbReference type="EMBL" id="MPRK01000015">
    <property type="protein sequence ID" value="OOZ42733.1"/>
    <property type="molecule type" value="Genomic_DNA"/>
</dbReference>
<reference evidence="2 3" key="1">
    <citation type="submission" date="2016-11" db="EMBL/GenBank/DDBJ databases">
        <title>Mixed transmission modes and dynamic genome evolution in an obligate animal-bacterial symbiosis.</title>
        <authorList>
            <person name="Russell S.L."/>
            <person name="Corbett-Detig R.B."/>
            <person name="Cavanaugh C.M."/>
        </authorList>
    </citation>
    <scope>NUCLEOTIDE SEQUENCE [LARGE SCALE GENOMIC DNA]</scope>
    <source>
        <strain evidence="2">Sp-SM6</strain>
    </source>
</reference>